<dbReference type="EMBL" id="VTOX01000013">
    <property type="protein sequence ID" value="NKE68904.1"/>
    <property type="molecule type" value="Genomic_DNA"/>
</dbReference>
<organism evidence="2 3">
    <name type="scientific">Ramlibacter lithotrophicus</name>
    <dbReference type="NCBI Taxonomy" id="2606681"/>
    <lineage>
        <taxon>Bacteria</taxon>
        <taxon>Pseudomonadati</taxon>
        <taxon>Pseudomonadota</taxon>
        <taxon>Betaproteobacteria</taxon>
        <taxon>Burkholderiales</taxon>
        <taxon>Comamonadaceae</taxon>
        <taxon>Ramlibacter</taxon>
    </lineage>
</organism>
<gene>
    <name evidence="2" type="ORF">RAMLITH_24090</name>
</gene>
<name>A0A7X6I926_9BURK</name>
<proteinExistence type="predicted"/>
<feature type="region of interest" description="Disordered" evidence="1">
    <location>
        <begin position="66"/>
        <end position="88"/>
    </location>
</feature>
<dbReference type="Proteomes" id="UP000521868">
    <property type="component" value="Unassembled WGS sequence"/>
</dbReference>
<dbReference type="AlphaFoldDB" id="A0A7X6I926"/>
<sequence>MAACRVSGASVAGVAQAHRLNANLVRQWLVGRGVKRCSGVEQRAASVPIAADAAPMTEASRAMPFVPVQPPAPVAATTPRENAGEPDESIHIELTRSGAKLTVRWPVAQASACASWPGELAGVLSL</sequence>
<evidence type="ECO:0000313" key="3">
    <source>
        <dbReference type="Proteomes" id="UP000521868"/>
    </source>
</evidence>
<protein>
    <recommendedName>
        <fullName evidence="4">Transposase</fullName>
    </recommendedName>
</protein>
<accession>A0A7X6I926</accession>
<reference evidence="2 3" key="1">
    <citation type="journal article" date="2020" name="Nature">
        <title>Bacterial chemolithoautotrophy via manganese oxidation.</title>
        <authorList>
            <person name="Yu H."/>
            <person name="Leadbetter J.R."/>
        </authorList>
    </citation>
    <scope>NUCLEOTIDE SEQUENCE [LARGE SCALE GENOMIC DNA]</scope>
    <source>
        <strain evidence="2 3">RBP-1</strain>
    </source>
</reference>
<keyword evidence="3" id="KW-1185">Reference proteome</keyword>
<comment type="caution">
    <text evidence="2">The sequence shown here is derived from an EMBL/GenBank/DDBJ whole genome shotgun (WGS) entry which is preliminary data.</text>
</comment>
<evidence type="ECO:0000256" key="1">
    <source>
        <dbReference type="SAM" id="MobiDB-lite"/>
    </source>
</evidence>
<evidence type="ECO:0008006" key="4">
    <source>
        <dbReference type="Google" id="ProtNLM"/>
    </source>
</evidence>
<evidence type="ECO:0000313" key="2">
    <source>
        <dbReference type="EMBL" id="NKE68904.1"/>
    </source>
</evidence>